<dbReference type="SUPFAM" id="SSF52540">
    <property type="entry name" value="P-loop containing nucleoside triphosphate hydrolases"/>
    <property type="match status" value="1"/>
</dbReference>
<evidence type="ECO:0000256" key="12">
    <source>
        <dbReference type="ARBA" id="ARBA00056357"/>
    </source>
</evidence>
<dbReference type="InterPro" id="IPR049079">
    <property type="entry name" value="Mov-10_helical"/>
</dbReference>
<dbReference type="InterPro" id="IPR026122">
    <property type="entry name" value="MOV-10/SDE3_DEXXQ/H-box"/>
</dbReference>
<keyword evidence="7" id="KW-0347">Helicase</keyword>
<dbReference type="InterPro" id="IPR041679">
    <property type="entry name" value="DNA2/NAM7-like_C"/>
</dbReference>
<dbReference type="FunFam" id="3.40.50.300:FF:000608">
    <property type="entry name" value="Mov10 RISC complex RNA helicase"/>
    <property type="match status" value="1"/>
</dbReference>
<evidence type="ECO:0000256" key="6">
    <source>
        <dbReference type="ARBA" id="ARBA00022801"/>
    </source>
</evidence>
<protein>
    <recommendedName>
        <fullName evidence="3">RNA helicase</fullName>
        <ecNumber evidence="3">3.6.4.13</ecNumber>
    </recommendedName>
</protein>
<reference evidence="15" key="2">
    <citation type="submission" date="2025-08" db="UniProtKB">
        <authorList>
            <consortium name="Ensembl"/>
        </authorList>
    </citation>
    <scope>IDENTIFICATION</scope>
</reference>
<organism evidence="15 16">
    <name type="scientific">Scleropages formosus</name>
    <name type="common">Asian bonytongue</name>
    <name type="synonym">Osteoglossum formosum</name>
    <dbReference type="NCBI Taxonomy" id="113540"/>
    <lineage>
        <taxon>Eukaryota</taxon>
        <taxon>Metazoa</taxon>
        <taxon>Chordata</taxon>
        <taxon>Craniata</taxon>
        <taxon>Vertebrata</taxon>
        <taxon>Euteleostomi</taxon>
        <taxon>Actinopterygii</taxon>
        <taxon>Neopterygii</taxon>
        <taxon>Teleostei</taxon>
        <taxon>Osteoglossocephala</taxon>
        <taxon>Osteoglossomorpha</taxon>
        <taxon>Osteoglossiformes</taxon>
        <taxon>Osteoglossidae</taxon>
        <taxon>Scleropages</taxon>
    </lineage>
</organism>
<dbReference type="Pfam" id="PF13086">
    <property type="entry name" value="AAA_11"/>
    <property type="match status" value="2"/>
</dbReference>
<dbReference type="GO" id="GO:0003723">
    <property type="term" value="F:RNA binding"/>
    <property type="evidence" value="ECO:0007669"/>
    <property type="project" value="UniProtKB-KW"/>
</dbReference>
<dbReference type="InterPro" id="IPR049077">
    <property type="entry name" value="MOV-10_Ig-like"/>
</dbReference>
<dbReference type="InterPro" id="IPR047187">
    <property type="entry name" value="SF1_C_Upf1"/>
</dbReference>
<evidence type="ECO:0000256" key="11">
    <source>
        <dbReference type="ARBA" id="ARBA00047984"/>
    </source>
</evidence>
<sequence>MAAPPRFSLPRGHWSADPPPCAVIRRPSVPHSFQRAVSCSVLCVCARERAGAAMASLKARLRIGLEFIEFLGERRSNTNKDELKKIYDEEFRNRNGVKEPAFSSVVYALKCSDKVFTKGKKVYLNTQVRILSGDQWQRTRHKQKPANEPGRSCASSGSSASAVPPPDPSSTARAASEPTSRSVRKRVKAIIRGLHENRQHYISDKEGIVITSDHNIKNGKIKITTQSIQMTYVVKLNIQNKAGGSIHFTLYTFLCRMCCFSLQDEKKVTPACPILLNPGDSYEVEVHFRSSQFGYFPATLVFEFRPCTQGNSKLIHIVRDIEATLQTPLAKDLGPTAPYKPYKAPVSQPVHTIVEEGFPPERLVVQQLKDMVSLGLYKYPPFLKLLVKERLQDSDNLQPTVRKKLPSVKALLEAPLDAKRYAERFELLLHLEKLQMEVDIKRYDMQGQLMTRDRRNQRLLVLKVPGVAENRPSVLTGDHLMVSRAEDKGKPITMYKGYVHRVELEQVKLGFSIKLLQNFVDNMKFNVEFTLNCFPLRLQHRAVQLAIRHQLGPVLFPSATSGWGSSLPELRLYDRKLENNPEQCAAVRHILSGVSKPAPYLVFGPPGTGKTVTIVEAIKQVRKLDPQARVLACAPSNSASDLLCERVREHGDGHTVFRLYAGSRDPGSVPTALLNCCNLDKSNGCFVLPSKNTLMEYKVLVSTLVTAGRLVSGGIPVGHFSHIFIDEAGHAMEPECIIAVAGLLQPGTGQLVLAGDPKQLGPILRSPLAIQHGLGLSLLERLMLDNPLYQKAKPKGAYDEHFVSKLLHNYRSHPAILRIPNELFYDGELQVFADHHLRESCCTWEHLPKKDFPVVFHGAMGRDEREANSPSFFNVTEIHILMDYLKKLLQTQGKKGLATLSPKEIGIITPYRKQVEKINKAIRIDKELNQLKNIKELKVGSVEEFQGQERKVIMVSTVRSSATYVKMDKEFNLGFLTNEKRFNVAMTRAKALLIVVGNPVILNKDLIWKRFIHYCKAEGGYTGFDYADIEEEDDLVTRLAALNIQEDAEGGCAASLLGHQVYCGMLLCQSVSISLHGQAANGPTGQPSALSMGQFSFDVGHCAD</sequence>
<keyword evidence="9" id="KW-0694">RNA-binding</keyword>
<evidence type="ECO:0000256" key="5">
    <source>
        <dbReference type="ARBA" id="ARBA00022741"/>
    </source>
</evidence>
<comment type="catalytic activity">
    <reaction evidence="11">
        <text>ATP + H2O = ADP + phosphate + H(+)</text>
        <dbReference type="Rhea" id="RHEA:13065"/>
        <dbReference type="ChEBI" id="CHEBI:15377"/>
        <dbReference type="ChEBI" id="CHEBI:15378"/>
        <dbReference type="ChEBI" id="CHEBI:30616"/>
        <dbReference type="ChEBI" id="CHEBI:43474"/>
        <dbReference type="ChEBI" id="CHEBI:456216"/>
        <dbReference type="EC" id="3.6.4.13"/>
    </reaction>
</comment>
<feature type="region of interest" description="Disordered" evidence="13">
    <location>
        <begin position="135"/>
        <end position="184"/>
    </location>
</feature>
<name>A0A8C9S5R0_SCLFO</name>
<feature type="domain" description="AAA+ ATPase" evidence="14">
    <location>
        <begin position="596"/>
        <end position="776"/>
    </location>
</feature>
<comment type="subcellular location">
    <subcellularLocation>
        <location evidence="1">Cytoplasm</location>
        <location evidence="1">P-body</location>
    </subcellularLocation>
</comment>
<dbReference type="Proteomes" id="UP000694397">
    <property type="component" value="Chromosome 22"/>
</dbReference>
<evidence type="ECO:0000256" key="1">
    <source>
        <dbReference type="ARBA" id="ARBA00004201"/>
    </source>
</evidence>
<dbReference type="Pfam" id="PF21633">
    <property type="entry name" value="MOV-10_Ig-like"/>
    <property type="match status" value="1"/>
</dbReference>
<evidence type="ECO:0000256" key="13">
    <source>
        <dbReference type="SAM" id="MobiDB-lite"/>
    </source>
</evidence>
<evidence type="ECO:0000256" key="9">
    <source>
        <dbReference type="ARBA" id="ARBA00022884"/>
    </source>
</evidence>
<accession>A0A8C9S5R0</accession>
<dbReference type="CDD" id="cd18808">
    <property type="entry name" value="SF1_C_Upf1"/>
    <property type="match status" value="1"/>
</dbReference>
<dbReference type="SMART" id="SM00382">
    <property type="entry name" value="AAA"/>
    <property type="match status" value="1"/>
</dbReference>
<dbReference type="FunFam" id="3.40.50.300:FF:001941">
    <property type="entry name" value="Mov10 RISC complex RNA helicase"/>
    <property type="match status" value="1"/>
</dbReference>
<dbReference type="CDD" id="cd18038">
    <property type="entry name" value="DEXXQc_Helz-like"/>
    <property type="match status" value="1"/>
</dbReference>
<proteinExistence type="inferred from homology"/>
<keyword evidence="6" id="KW-0378">Hydrolase</keyword>
<dbReference type="InterPro" id="IPR027417">
    <property type="entry name" value="P-loop_NTPase"/>
</dbReference>
<keyword evidence="10" id="KW-0943">RNA-mediated gene silencing</keyword>
<dbReference type="Pfam" id="PF21632">
    <property type="entry name" value="MOV-10_N"/>
    <property type="match status" value="1"/>
</dbReference>
<dbReference type="InterPro" id="IPR049080">
    <property type="entry name" value="MOV-10-like_beta-barrel"/>
</dbReference>
<comment type="function">
    <text evidence="12">Probable RNA helicase. Required for RNA-mediated gene silencing by the RNA-induced silencing complex (RISC). Required for both miRNA-mediated translational repression and miRNA-mediated cleavage of complementary mRNAs by RISC.</text>
</comment>
<dbReference type="EC" id="3.6.4.13" evidence="3"/>
<evidence type="ECO:0000256" key="7">
    <source>
        <dbReference type="ARBA" id="ARBA00022806"/>
    </source>
</evidence>
<feature type="compositionally biased region" description="Low complexity" evidence="13">
    <location>
        <begin position="152"/>
        <end position="162"/>
    </location>
</feature>
<dbReference type="Pfam" id="PF13087">
    <property type="entry name" value="AAA_12"/>
    <property type="match status" value="1"/>
</dbReference>
<dbReference type="AlphaFoldDB" id="A0A8C9S5R0"/>
<evidence type="ECO:0000256" key="3">
    <source>
        <dbReference type="ARBA" id="ARBA00012552"/>
    </source>
</evidence>
<evidence type="ECO:0000256" key="8">
    <source>
        <dbReference type="ARBA" id="ARBA00022840"/>
    </source>
</evidence>
<dbReference type="GO" id="GO:0005524">
    <property type="term" value="F:ATP binding"/>
    <property type="evidence" value="ECO:0007669"/>
    <property type="project" value="UniProtKB-KW"/>
</dbReference>
<evidence type="ECO:0000313" key="15">
    <source>
        <dbReference type="Ensembl" id="ENSSFOP00015029274.2"/>
    </source>
</evidence>
<dbReference type="OrthoDB" id="6513042at2759"/>
<keyword evidence="16" id="KW-1185">Reference proteome</keyword>
<dbReference type="PANTHER" id="PTHR45418">
    <property type="entry name" value="CANCER/TESTIS ANTIGEN 55"/>
    <property type="match status" value="1"/>
</dbReference>
<evidence type="ECO:0000256" key="2">
    <source>
        <dbReference type="ARBA" id="ARBA00005601"/>
    </source>
</evidence>
<reference evidence="15" key="3">
    <citation type="submission" date="2025-09" db="UniProtKB">
        <authorList>
            <consortium name="Ensembl"/>
        </authorList>
    </citation>
    <scope>IDENTIFICATION</scope>
</reference>
<dbReference type="InterPro" id="IPR041677">
    <property type="entry name" value="DNA2/NAM7_AAA_11"/>
</dbReference>
<dbReference type="GO" id="GO:0032574">
    <property type="term" value="F:5'-3' RNA helicase activity"/>
    <property type="evidence" value="ECO:0007669"/>
    <property type="project" value="InterPro"/>
</dbReference>
<dbReference type="PANTHER" id="PTHR45418:SF1">
    <property type="entry name" value="CANCER_TESTIS ANTIGEN 55"/>
    <property type="match status" value="1"/>
</dbReference>
<dbReference type="Pfam" id="PF21634">
    <property type="entry name" value="MOV-10_beta-barrel"/>
    <property type="match status" value="1"/>
</dbReference>
<evidence type="ECO:0000256" key="10">
    <source>
        <dbReference type="ARBA" id="ARBA00023158"/>
    </source>
</evidence>
<evidence type="ECO:0000313" key="16">
    <source>
        <dbReference type="Proteomes" id="UP000694397"/>
    </source>
</evidence>
<evidence type="ECO:0000256" key="4">
    <source>
        <dbReference type="ARBA" id="ARBA00022490"/>
    </source>
</evidence>
<gene>
    <name evidence="15" type="primary">MOV10</name>
    <name evidence="15" type="synonym">mov10a</name>
</gene>
<keyword evidence="4" id="KW-0963">Cytoplasm</keyword>
<dbReference type="GeneTree" id="ENSGT00940000156024"/>
<dbReference type="GO" id="GO:0000932">
    <property type="term" value="C:P-body"/>
    <property type="evidence" value="ECO:0007669"/>
    <property type="project" value="UniProtKB-SubCell"/>
</dbReference>
<evidence type="ECO:0000259" key="14">
    <source>
        <dbReference type="SMART" id="SM00382"/>
    </source>
</evidence>
<reference evidence="15 16" key="1">
    <citation type="submission" date="2019-04" db="EMBL/GenBank/DDBJ databases">
        <authorList>
            <consortium name="Wellcome Sanger Institute Data Sharing"/>
        </authorList>
    </citation>
    <scope>NUCLEOTIDE SEQUENCE [LARGE SCALE GENOMIC DNA]</scope>
</reference>
<dbReference type="Ensembl" id="ENSSFOT00015029609.2">
    <property type="protein sequence ID" value="ENSSFOP00015029274.2"/>
    <property type="gene ID" value="ENSSFOG00015018816.2"/>
</dbReference>
<dbReference type="GO" id="GO:0016787">
    <property type="term" value="F:hydrolase activity"/>
    <property type="evidence" value="ECO:0007669"/>
    <property type="project" value="UniProtKB-KW"/>
</dbReference>
<keyword evidence="5" id="KW-0547">Nucleotide-binding</keyword>
<keyword evidence="8" id="KW-0067">ATP-binding</keyword>
<comment type="similarity">
    <text evidence="2">Belongs to the DNA2/NAM7 helicase family. SDE3 subfamily.</text>
</comment>
<dbReference type="Gene3D" id="3.40.50.300">
    <property type="entry name" value="P-loop containing nucleotide triphosphate hydrolases"/>
    <property type="match status" value="2"/>
</dbReference>
<dbReference type="GO" id="GO:0031047">
    <property type="term" value="P:regulatory ncRNA-mediated gene silencing"/>
    <property type="evidence" value="ECO:0007669"/>
    <property type="project" value="UniProtKB-KW"/>
</dbReference>
<dbReference type="Pfam" id="PF21635">
    <property type="entry name" value="Mov-10_helical"/>
    <property type="match status" value="1"/>
</dbReference>
<dbReference type="InterPro" id="IPR049075">
    <property type="entry name" value="MOV-10_N"/>
</dbReference>
<dbReference type="InterPro" id="IPR003593">
    <property type="entry name" value="AAA+_ATPase"/>
</dbReference>